<dbReference type="GeneID" id="85495231"/>
<dbReference type="KEGG" id="ccac:CcaHIS019_0401810"/>
<reference evidence="3" key="1">
    <citation type="journal article" date="2023" name="BMC Genomics">
        <title>Chromosome-level genome assemblies of Cutaneotrichosporon spp. (Trichosporonales, Basidiomycota) reveal imbalanced evolution between nucleotide sequences and chromosome synteny.</title>
        <authorList>
            <person name="Kobayashi Y."/>
            <person name="Kayamori A."/>
            <person name="Aoki K."/>
            <person name="Shiwa Y."/>
            <person name="Matsutani M."/>
            <person name="Fujita N."/>
            <person name="Sugita T."/>
            <person name="Iwasaki W."/>
            <person name="Tanaka N."/>
            <person name="Takashima M."/>
        </authorList>
    </citation>
    <scope>NUCLEOTIDE SEQUENCE</scope>
    <source>
        <strain evidence="3">HIS019</strain>
    </source>
</reference>
<evidence type="ECO:0000256" key="1">
    <source>
        <dbReference type="SAM" id="MobiDB-lite"/>
    </source>
</evidence>
<dbReference type="RefSeq" id="XP_060456626.1">
    <property type="nucleotide sequence ID" value="XM_060599987.1"/>
</dbReference>
<accession>A0AA48L3N2</accession>
<feature type="compositionally biased region" description="Polar residues" evidence="1">
    <location>
        <begin position="76"/>
        <end position="88"/>
    </location>
</feature>
<protein>
    <recommendedName>
        <fullName evidence="2">PCI domain-containing protein</fullName>
    </recommendedName>
</protein>
<keyword evidence="4" id="KW-1185">Reference proteome</keyword>
<name>A0AA48L3N2_9TREE</name>
<dbReference type="Pfam" id="PF03399">
    <property type="entry name" value="SAC3_GANP"/>
    <property type="match status" value="1"/>
</dbReference>
<dbReference type="PANTHER" id="PTHR12436:SF4">
    <property type="entry name" value="LEUKOCYTE RECEPTOR CLUSTER MEMBER 8"/>
    <property type="match status" value="1"/>
</dbReference>
<dbReference type="InterPro" id="IPR000717">
    <property type="entry name" value="PCI_dom"/>
</dbReference>
<gene>
    <name evidence="3" type="ORF">CcaverHIS019_0401810</name>
</gene>
<dbReference type="GO" id="GO:0005634">
    <property type="term" value="C:nucleus"/>
    <property type="evidence" value="ECO:0007669"/>
    <property type="project" value="TreeGrafter"/>
</dbReference>
<evidence type="ECO:0000313" key="3">
    <source>
        <dbReference type="EMBL" id="BEI91361.1"/>
    </source>
</evidence>
<dbReference type="Proteomes" id="UP001233271">
    <property type="component" value="Chromosome 4"/>
</dbReference>
<sequence length="481" mass="53855">MSSGSAWPPALKAWVQECLSRATSSANKAAVNAELKQILFDAHRLGTLQTTDWSTMKLKALQPKEPMAVQPIHHQSYPSLSAPTNSPIKATTKKEKKNKKRKGEITDGFPSAYKFESEEEKAAKQRRLERFNNPTPPSNGNGAGLHATGTALWFPDSNGNGALSSRLATRQVGHSKFSNFGYEAEVDEVDPNVMDWDHHTIRGTSTRLEKSYLRLTSEPNPADVRPLPVLKQTLALLKKKWKENRNYAYALDQFKSVRQDLTVQRVKNEFTVEVYEIHARIALEAKDLGEYNQCQSMLRQLYELGLGGHPLEFLSYRIMYLLHTRNRSDLGVLLGQLSPEQKADPGVAHALATARALATSNYSNFFELFLHAPNMSGYILDHFVERERAQALAVMSKAYFTLPLGYLTHTLAFQSDEETDEFLAGHKAAIYVTPPRDPADPWKPLALVPLSVRVWDAKKAHAACAQGVEKYRVVDIKGQVD</sequence>
<feature type="domain" description="PCI" evidence="2">
    <location>
        <begin position="287"/>
        <end position="478"/>
    </location>
</feature>
<feature type="region of interest" description="Disordered" evidence="1">
    <location>
        <begin position="75"/>
        <end position="147"/>
    </location>
</feature>
<dbReference type="PROSITE" id="PS50250">
    <property type="entry name" value="PCI"/>
    <property type="match status" value="1"/>
</dbReference>
<dbReference type="InterPro" id="IPR045107">
    <property type="entry name" value="SAC3/GANP/THP3"/>
</dbReference>
<dbReference type="Gene3D" id="1.25.40.990">
    <property type="match status" value="1"/>
</dbReference>
<dbReference type="EMBL" id="AP028215">
    <property type="protein sequence ID" value="BEI91361.1"/>
    <property type="molecule type" value="Genomic_DNA"/>
</dbReference>
<dbReference type="AlphaFoldDB" id="A0AA48L3N2"/>
<dbReference type="InterPro" id="IPR005062">
    <property type="entry name" value="SAC3/GANP/THP3_conserved"/>
</dbReference>
<organism evidence="3 4">
    <name type="scientific">Cutaneotrichosporon cavernicola</name>
    <dbReference type="NCBI Taxonomy" id="279322"/>
    <lineage>
        <taxon>Eukaryota</taxon>
        <taxon>Fungi</taxon>
        <taxon>Dikarya</taxon>
        <taxon>Basidiomycota</taxon>
        <taxon>Agaricomycotina</taxon>
        <taxon>Tremellomycetes</taxon>
        <taxon>Trichosporonales</taxon>
        <taxon>Trichosporonaceae</taxon>
        <taxon>Cutaneotrichosporon</taxon>
    </lineage>
</organism>
<feature type="compositionally biased region" description="Basic and acidic residues" evidence="1">
    <location>
        <begin position="120"/>
        <end position="130"/>
    </location>
</feature>
<evidence type="ECO:0000313" key="4">
    <source>
        <dbReference type="Proteomes" id="UP001233271"/>
    </source>
</evidence>
<evidence type="ECO:0000259" key="2">
    <source>
        <dbReference type="PROSITE" id="PS50250"/>
    </source>
</evidence>
<dbReference type="PANTHER" id="PTHR12436">
    <property type="entry name" value="80 KDA MCM3-ASSOCIATED PROTEIN"/>
    <property type="match status" value="1"/>
</dbReference>
<proteinExistence type="predicted"/>